<proteinExistence type="predicted"/>
<dbReference type="RefSeq" id="WP_075731162.1">
    <property type="nucleotide sequence ID" value="NZ_BJNB01000003.1"/>
</dbReference>
<dbReference type="EMBL" id="CP009246">
    <property type="protein sequence ID" value="APT86999.1"/>
    <property type="molecule type" value="Genomic_DNA"/>
</dbReference>
<dbReference type="KEGG" id="cfc:CFLV_07245"/>
<reference evidence="1 3" key="1">
    <citation type="submission" date="2014-08" db="EMBL/GenBank/DDBJ databases">
        <title>Complete genome sequence of Corynebacterium flavescens OJ8(T)(=DSM 20296(T)), isolated from cheese.</title>
        <authorList>
            <person name="Ruckert C."/>
            <person name="Albersmeier A."/>
            <person name="Winkler A."/>
            <person name="Kalinowski J."/>
        </authorList>
    </citation>
    <scope>NUCLEOTIDE SEQUENCE [LARGE SCALE GENOMIC DNA]</scope>
    <source>
        <strain evidence="1 3">OJ8</strain>
    </source>
</reference>
<gene>
    <name evidence="2" type="ORF">CFL01nite_03260</name>
    <name evidence="1" type="ORF">CFLV_07245</name>
</gene>
<dbReference type="Proteomes" id="UP000185479">
    <property type="component" value="Chromosome"/>
</dbReference>
<dbReference type="OrthoDB" id="3268175at2"/>
<accession>A0A1L7CMG3</accession>
<evidence type="ECO:0000313" key="3">
    <source>
        <dbReference type="Proteomes" id="UP000185479"/>
    </source>
</evidence>
<keyword evidence="3" id="KW-1185">Reference proteome</keyword>
<evidence type="ECO:0000313" key="2">
    <source>
        <dbReference type="EMBL" id="GEB96831.1"/>
    </source>
</evidence>
<dbReference type="GeneID" id="82880510"/>
<dbReference type="STRING" id="28028.CFLV_07245"/>
<sequence>MHNTHTPKAHPHISSPGELLSNIPGMLGFYPTDSVIFISLEQPGSGAHTDTGISLGPLIRVDIPDIFDAWADASDLLNTPHCVCIFAFIISQRPQAEIADISDLLYALGDVEAIAEDSLSAGVVELPGDSGGTTVDAAWWVEEICAGESYELIFGPTSPDGAGPLRDWEHGKIPAITASQSMRHCVDNHVIPELNRGDMMERFSRSNPCMSPESAAAMAEAARRAGLELRNNLRIRGTESTLSAAELIEDVPRLLAEVASVEETYRDHEMLATVALWLSTTWVRDLVVSDLIEQPQAASKLLLAAAHTFKGTIRANALALYAAVELTTECIVYAGPALHVLREEEAHHSLGNLIFAVYRAGKFEIIASSMQKGCRVARAAALGEETTSENAA</sequence>
<dbReference type="Proteomes" id="UP000315353">
    <property type="component" value="Unassembled WGS sequence"/>
</dbReference>
<dbReference type="Pfam" id="PF13830">
    <property type="entry name" value="DUF4192"/>
    <property type="match status" value="1"/>
</dbReference>
<reference evidence="2 4" key="2">
    <citation type="submission" date="2019-06" db="EMBL/GenBank/DDBJ databases">
        <title>Whole genome shotgun sequence of Corynebacterium flavescens NBRC 14136.</title>
        <authorList>
            <person name="Hosoyama A."/>
            <person name="Uohara A."/>
            <person name="Ohji S."/>
            <person name="Ichikawa N."/>
        </authorList>
    </citation>
    <scope>NUCLEOTIDE SEQUENCE [LARGE SCALE GENOMIC DNA]</scope>
    <source>
        <strain evidence="2 4">NBRC 14136</strain>
    </source>
</reference>
<protein>
    <submittedName>
        <fullName evidence="1">Uncharacterized protein</fullName>
    </submittedName>
</protein>
<evidence type="ECO:0000313" key="4">
    <source>
        <dbReference type="Proteomes" id="UP000315353"/>
    </source>
</evidence>
<dbReference type="InterPro" id="IPR025447">
    <property type="entry name" value="DUF4192"/>
</dbReference>
<dbReference type="AlphaFoldDB" id="A0A1L7CMG3"/>
<dbReference type="EMBL" id="BJNB01000003">
    <property type="protein sequence ID" value="GEB96831.1"/>
    <property type="molecule type" value="Genomic_DNA"/>
</dbReference>
<organism evidence="1 3">
    <name type="scientific">Corynebacterium flavescens</name>
    <dbReference type="NCBI Taxonomy" id="28028"/>
    <lineage>
        <taxon>Bacteria</taxon>
        <taxon>Bacillati</taxon>
        <taxon>Actinomycetota</taxon>
        <taxon>Actinomycetes</taxon>
        <taxon>Mycobacteriales</taxon>
        <taxon>Corynebacteriaceae</taxon>
        <taxon>Corynebacterium</taxon>
    </lineage>
</organism>
<name>A0A1L7CMG3_CORFL</name>
<evidence type="ECO:0000313" key="1">
    <source>
        <dbReference type="EMBL" id="APT86999.1"/>
    </source>
</evidence>